<evidence type="ECO:0000313" key="5">
    <source>
        <dbReference type="Proteomes" id="UP000606193"/>
    </source>
</evidence>
<accession>A0ABR7MYE0</accession>
<dbReference type="Gene3D" id="2.20.230.10">
    <property type="entry name" value="Resuscitation-promoting factor rpfb"/>
    <property type="match status" value="1"/>
</dbReference>
<keyword evidence="5" id="KW-1185">Reference proteome</keyword>
<dbReference type="EMBL" id="JACRSX010000001">
    <property type="protein sequence ID" value="MBC8561405.1"/>
    <property type="molecule type" value="Genomic_DNA"/>
</dbReference>
<feature type="domain" description="G5" evidence="3">
    <location>
        <begin position="377"/>
        <end position="456"/>
    </location>
</feature>
<evidence type="ECO:0000256" key="2">
    <source>
        <dbReference type="SAM" id="MobiDB-lite"/>
    </source>
</evidence>
<evidence type="ECO:0000313" key="4">
    <source>
        <dbReference type="EMBL" id="MBC8561405.1"/>
    </source>
</evidence>
<gene>
    <name evidence="4" type="ORF">H8704_01950</name>
</gene>
<evidence type="ECO:0000259" key="3">
    <source>
        <dbReference type="PROSITE" id="PS51109"/>
    </source>
</evidence>
<feature type="compositionally biased region" description="Low complexity" evidence="2">
    <location>
        <begin position="482"/>
        <end position="541"/>
    </location>
</feature>
<dbReference type="PANTHER" id="PTHR35788:SF1">
    <property type="entry name" value="EXPORTED PROTEIN"/>
    <property type="match status" value="1"/>
</dbReference>
<organism evidence="4 5">
    <name type="scientific">Jutongia huaianensis</name>
    <dbReference type="NCBI Taxonomy" id="2763668"/>
    <lineage>
        <taxon>Bacteria</taxon>
        <taxon>Bacillati</taxon>
        <taxon>Bacillota</taxon>
        <taxon>Clostridia</taxon>
        <taxon>Lachnospirales</taxon>
        <taxon>Lachnospiraceae</taxon>
        <taxon>Jutongia</taxon>
    </lineage>
</organism>
<dbReference type="Pfam" id="PF04294">
    <property type="entry name" value="VanW"/>
    <property type="match status" value="1"/>
</dbReference>
<feature type="region of interest" description="Disordered" evidence="2">
    <location>
        <begin position="453"/>
        <end position="552"/>
    </location>
</feature>
<feature type="compositionally biased region" description="Low complexity" evidence="2">
    <location>
        <begin position="456"/>
        <end position="473"/>
    </location>
</feature>
<dbReference type="InterPro" id="IPR052913">
    <property type="entry name" value="Glycopeptide_resist_protein"/>
</dbReference>
<keyword evidence="1" id="KW-0732">Signal</keyword>
<dbReference type="InterPro" id="IPR011098">
    <property type="entry name" value="G5_dom"/>
</dbReference>
<dbReference type="Proteomes" id="UP000606193">
    <property type="component" value="Unassembled WGS sequence"/>
</dbReference>
<protein>
    <submittedName>
        <fullName evidence="4">VanW family protein</fullName>
    </submittedName>
</protein>
<dbReference type="PANTHER" id="PTHR35788">
    <property type="entry name" value="EXPORTED PROTEIN-RELATED"/>
    <property type="match status" value="1"/>
</dbReference>
<dbReference type="RefSeq" id="WP_249297065.1">
    <property type="nucleotide sequence ID" value="NZ_JACRSX010000001.1"/>
</dbReference>
<dbReference type="PROSITE" id="PS51109">
    <property type="entry name" value="G5"/>
    <property type="match status" value="1"/>
</dbReference>
<sequence length="552" mass="59025">MKRNKALTAIFVAGCIAVVAIAGIVTLFAKDNFGNKTQICDGVSIGSIDVGGLTKEQAQKKVETYIADRQQQSLVVSVQDYLVEATAQEAGLTIPEKDYAGEALQIGKKGNLWEKFQEIRKAEKGEKDVALEPEIDEDTLKSFVETKCSAYDIKAKDSRLKFKNGALKATRSREGMEVQVENTSDAIKKALLDKKAAEKDTIEVNADVQVTQPKFTQEEASQCTDLLGKYSTTYATYQVERSSNVATAAGRINGTVLAPGETFSTIKVIKDRTEANGYKSAPEYSSGKVVSGIGGGVCQVSTTLYNAVLNAELKVVERSPHSMVVAYVPVSRDAAISGDYKDFKFKNNTDYPIYIMGSASGGILSFRVYGHETREPGREISFESEITDTIEPGEEVVTEDPDLPASYRSVTQSAHVGYKAKLWKIIKVNGVQTDKVQVNTSAYNASPQYVTVGKQPATPAPGSASPAASSSPSDKSKKKDTSSASPKSATGSQSRGSKSSGSNTKKNTSGTSGNSTGKNTTNTTTNKNTTENTNKKNTAKTLESTGGKAVAR</sequence>
<evidence type="ECO:0000256" key="1">
    <source>
        <dbReference type="ARBA" id="ARBA00022729"/>
    </source>
</evidence>
<dbReference type="Pfam" id="PF12229">
    <property type="entry name" value="PG_binding_4"/>
    <property type="match status" value="1"/>
</dbReference>
<dbReference type="Pfam" id="PF07501">
    <property type="entry name" value="G5"/>
    <property type="match status" value="1"/>
</dbReference>
<comment type="caution">
    <text evidence="4">The sequence shown here is derived from an EMBL/GenBank/DDBJ whole genome shotgun (WGS) entry which is preliminary data.</text>
</comment>
<dbReference type="InterPro" id="IPR022029">
    <property type="entry name" value="YoaR-like_PG-bd"/>
</dbReference>
<reference evidence="4 5" key="1">
    <citation type="submission" date="2020-08" db="EMBL/GenBank/DDBJ databases">
        <title>Genome public.</title>
        <authorList>
            <person name="Liu C."/>
            <person name="Sun Q."/>
        </authorList>
    </citation>
    <scope>NUCLEOTIDE SEQUENCE [LARGE SCALE GENOMIC DNA]</scope>
    <source>
        <strain evidence="4 5">NSJ-37</strain>
    </source>
</reference>
<name>A0ABR7MYE0_9FIRM</name>
<dbReference type="InterPro" id="IPR007391">
    <property type="entry name" value="Vancomycin_resist_VanW"/>
</dbReference>
<dbReference type="SMART" id="SM01208">
    <property type="entry name" value="G5"/>
    <property type="match status" value="1"/>
</dbReference>
<proteinExistence type="predicted"/>